<dbReference type="OrthoDB" id="9780487at2"/>
<feature type="transmembrane region" description="Helical" evidence="1">
    <location>
        <begin position="15"/>
        <end position="38"/>
    </location>
</feature>
<dbReference type="AlphaFoldDB" id="A0A4R8DGF2"/>
<keyword evidence="1" id="KW-1133">Transmembrane helix</keyword>
<dbReference type="RefSeq" id="WP_133995951.1">
    <property type="nucleotide sequence ID" value="NZ_SODV01000002.1"/>
</dbReference>
<sequence length="193" mass="21778">MELKAPTPAKMTHRFAFKIMVCAFCGIHIPLIGMLVYFFSVSGTPSTLRILFAILIFTLAGTGATLLIISRMMRPLRSGNLALQQYISTWQLQALPKHSNDELGILFQQVEYLMFVLQRTVTERNKILEAAITSNEDFHRSIQQFIEARDAAYIHDDPGQMRAALEDVLLTVQAKLASATHILHTFEESPTRL</sequence>
<keyword evidence="1" id="KW-0472">Membrane</keyword>
<keyword evidence="1" id="KW-0812">Transmembrane</keyword>
<accession>A0A4R8DGF2</accession>
<gene>
    <name evidence="2" type="ORF">EDB95_3862</name>
</gene>
<evidence type="ECO:0000256" key="1">
    <source>
        <dbReference type="SAM" id="Phobius"/>
    </source>
</evidence>
<organism evidence="2 3">
    <name type="scientific">Dinghuibacter silviterrae</name>
    <dbReference type="NCBI Taxonomy" id="1539049"/>
    <lineage>
        <taxon>Bacteria</taxon>
        <taxon>Pseudomonadati</taxon>
        <taxon>Bacteroidota</taxon>
        <taxon>Chitinophagia</taxon>
        <taxon>Chitinophagales</taxon>
        <taxon>Chitinophagaceae</taxon>
        <taxon>Dinghuibacter</taxon>
    </lineage>
</organism>
<comment type="caution">
    <text evidence="2">The sequence shown here is derived from an EMBL/GenBank/DDBJ whole genome shotgun (WGS) entry which is preliminary data.</text>
</comment>
<proteinExistence type="predicted"/>
<dbReference type="Proteomes" id="UP000294498">
    <property type="component" value="Unassembled WGS sequence"/>
</dbReference>
<protein>
    <recommendedName>
        <fullName evidence="4">HAMP domain-containing protein</fullName>
    </recommendedName>
</protein>
<evidence type="ECO:0008006" key="4">
    <source>
        <dbReference type="Google" id="ProtNLM"/>
    </source>
</evidence>
<name>A0A4R8DGF2_9BACT</name>
<dbReference type="EMBL" id="SODV01000002">
    <property type="protein sequence ID" value="TDW96040.1"/>
    <property type="molecule type" value="Genomic_DNA"/>
</dbReference>
<feature type="transmembrane region" description="Helical" evidence="1">
    <location>
        <begin position="50"/>
        <end position="69"/>
    </location>
</feature>
<evidence type="ECO:0000313" key="3">
    <source>
        <dbReference type="Proteomes" id="UP000294498"/>
    </source>
</evidence>
<reference evidence="2 3" key="1">
    <citation type="submission" date="2019-03" db="EMBL/GenBank/DDBJ databases">
        <title>Genomic Encyclopedia of Type Strains, Phase IV (KMG-IV): sequencing the most valuable type-strain genomes for metagenomic binning, comparative biology and taxonomic classification.</title>
        <authorList>
            <person name="Goeker M."/>
        </authorList>
    </citation>
    <scope>NUCLEOTIDE SEQUENCE [LARGE SCALE GENOMIC DNA]</scope>
    <source>
        <strain evidence="2 3">DSM 100059</strain>
    </source>
</reference>
<keyword evidence="3" id="KW-1185">Reference proteome</keyword>
<evidence type="ECO:0000313" key="2">
    <source>
        <dbReference type="EMBL" id="TDW96040.1"/>
    </source>
</evidence>